<dbReference type="Pfam" id="PF08378">
    <property type="entry name" value="NERD"/>
    <property type="match status" value="1"/>
</dbReference>
<sequence>MTILSFPHDLGGLLADDGSIDLALNEPGYGARVRKKQAWWGDTDDEMIIGRHLNTFADSHEGWHVLHSVHIPSMDVDLDAVVVGPAGVFIVQAVYTHDARVWAGGDAFIVEGRRRSTIVDARATALCARALMELKLGFNVPVSAIVVPVGASHVDIPLMSEGVAVVEPDALTWWLGQLASPWPSDVADSAYDIARRSSTWEAA</sequence>
<dbReference type="InterPro" id="IPR011528">
    <property type="entry name" value="NERD"/>
</dbReference>
<dbReference type="Proteomes" id="UP000271573">
    <property type="component" value="Chromosome"/>
</dbReference>
<evidence type="ECO:0000259" key="1">
    <source>
        <dbReference type="Pfam" id="PF08378"/>
    </source>
</evidence>
<evidence type="ECO:0000313" key="2">
    <source>
        <dbReference type="EMBL" id="BBH17325.1"/>
    </source>
</evidence>
<dbReference type="EMBL" id="AP019307">
    <property type="protein sequence ID" value="BBH17325.1"/>
    <property type="molecule type" value="Genomic_DNA"/>
</dbReference>
<dbReference type="KEGG" id="nbe:Back2_16120"/>
<organism evidence="2 3">
    <name type="scientific">Nocardioides baekrokdamisoli</name>
    <dbReference type="NCBI Taxonomy" id="1804624"/>
    <lineage>
        <taxon>Bacteria</taxon>
        <taxon>Bacillati</taxon>
        <taxon>Actinomycetota</taxon>
        <taxon>Actinomycetes</taxon>
        <taxon>Propionibacteriales</taxon>
        <taxon>Nocardioidaceae</taxon>
        <taxon>Nocardioides</taxon>
    </lineage>
</organism>
<gene>
    <name evidence="2" type="ORF">Back2_16120</name>
</gene>
<name>A0A3G9IMS8_9ACTN</name>
<evidence type="ECO:0000313" key="3">
    <source>
        <dbReference type="Proteomes" id="UP000271573"/>
    </source>
</evidence>
<feature type="domain" description="NERD" evidence="1">
    <location>
        <begin position="50"/>
        <end position="147"/>
    </location>
</feature>
<accession>A0A3G9IMS8</accession>
<proteinExistence type="predicted"/>
<dbReference type="RefSeq" id="WP_125568398.1">
    <property type="nucleotide sequence ID" value="NZ_AP019307.1"/>
</dbReference>
<reference evidence="2 3" key="1">
    <citation type="submission" date="2018-11" db="EMBL/GenBank/DDBJ databases">
        <title>Complete genome sequence of Nocardioides baekrokdamisoli strain KCTC 39748.</title>
        <authorList>
            <person name="Kang S.W."/>
            <person name="Lee K.C."/>
            <person name="Kim K.K."/>
            <person name="Kim J.S."/>
            <person name="Kim D.S."/>
            <person name="Ko S.H."/>
            <person name="Yang S.H."/>
            <person name="Shin Y.K."/>
            <person name="Lee J.S."/>
        </authorList>
    </citation>
    <scope>NUCLEOTIDE SEQUENCE [LARGE SCALE GENOMIC DNA]</scope>
    <source>
        <strain evidence="2 3">KCTC 39748</strain>
    </source>
</reference>
<dbReference type="AlphaFoldDB" id="A0A3G9IMS8"/>
<keyword evidence="3" id="KW-1185">Reference proteome</keyword>
<dbReference type="OrthoDB" id="5793358at2"/>
<protein>
    <recommendedName>
        <fullName evidence="1">NERD domain-containing protein</fullName>
    </recommendedName>
</protein>